<sequence>MAHPTPIGSAAWIGAEPYNHEHTEHIHRFLRTIKEYALRAYASSLRCNQPCKISSEFSVGTCNLVRKIQFDDGEEWIARLRMPPMSGEVEDKILVRSEMESELATMELVRRTTSIPVPRVYGYDLDDENAVGCPFSILEYICGNAADDFSRTFPGTHPNGIPEKFQEKFWRQIAWIMIQLASIRMPKIGSIYRNQSRPDYFTIGPFVDTSSGPYNSTVQFYQEYPLALNEALSRGCQPTTGQEELLRLFSSFALSLHQPSSIDSYNGLEDFGLANFDLGPNNTLVDKEFNILAVIDWDSVVAVPDAGLYYLPAFMGIDIGRPGTLVTDSVMSERLMTRTKLCQRFTQTVEEVARVWWHDVEGGGSMSQRRIFSFSQLGFFSKQALAFRSLIQVKFKQDFVNMGWIEAFEWLKKNSEVEVARFYLDK</sequence>
<protein>
    <submittedName>
        <fullName evidence="1">Uncharacterized protein</fullName>
    </submittedName>
</protein>
<reference evidence="1" key="1">
    <citation type="submission" date="2022-12" db="EMBL/GenBank/DDBJ databases">
        <title>Genome Sequence of Lasiodiplodia mahajangana.</title>
        <authorList>
            <person name="Buettner E."/>
        </authorList>
    </citation>
    <scope>NUCLEOTIDE SEQUENCE</scope>
    <source>
        <strain evidence="1">VT137</strain>
    </source>
</reference>
<proteinExistence type="predicted"/>
<dbReference type="EMBL" id="JAPUUL010000289">
    <property type="protein sequence ID" value="KAJ8131444.1"/>
    <property type="molecule type" value="Genomic_DNA"/>
</dbReference>
<gene>
    <name evidence="1" type="ORF">O1611_g2185</name>
</gene>
<organism evidence="1 2">
    <name type="scientific">Lasiodiplodia mahajangana</name>
    <dbReference type="NCBI Taxonomy" id="1108764"/>
    <lineage>
        <taxon>Eukaryota</taxon>
        <taxon>Fungi</taxon>
        <taxon>Dikarya</taxon>
        <taxon>Ascomycota</taxon>
        <taxon>Pezizomycotina</taxon>
        <taxon>Dothideomycetes</taxon>
        <taxon>Dothideomycetes incertae sedis</taxon>
        <taxon>Botryosphaeriales</taxon>
        <taxon>Botryosphaeriaceae</taxon>
        <taxon>Lasiodiplodia</taxon>
    </lineage>
</organism>
<dbReference type="Proteomes" id="UP001153332">
    <property type="component" value="Unassembled WGS sequence"/>
</dbReference>
<evidence type="ECO:0000313" key="1">
    <source>
        <dbReference type="EMBL" id="KAJ8131444.1"/>
    </source>
</evidence>
<comment type="caution">
    <text evidence="1">The sequence shown here is derived from an EMBL/GenBank/DDBJ whole genome shotgun (WGS) entry which is preliminary data.</text>
</comment>
<name>A0ACC2JVP2_9PEZI</name>
<accession>A0ACC2JVP2</accession>
<evidence type="ECO:0000313" key="2">
    <source>
        <dbReference type="Proteomes" id="UP001153332"/>
    </source>
</evidence>
<keyword evidence="2" id="KW-1185">Reference proteome</keyword>